<dbReference type="AlphaFoldDB" id="A0A4Q1BHV8"/>
<reference evidence="2 3" key="1">
    <citation type="submission" date="2016-06" db="EMBL/GenBank/DDBJ databases">
        <title>Evolution of pathogenesis and genome organization in the Tremellales.</title>
        <authorList>
            <person name="Cuomo C."/>
            <person name="Litvintseva A."/>
            <person name="Heitman J."/>
            <person name="Chen Y."/>
            <person name="Sun S."/>
            <person name="Springer D."/>
            <person name="Dromer F."/>
            <person name="Young S."/>
            <person name="Zeng Q."/>
            <person name="Chapman S."/>
            <person name="Gujja S."/>
            <person name="Saif S."/>
            <person name="Birren B."/>
        </authorList>
    </citation>
    <scope>NUCLEOTIDE SEQUENCE [LARGE SCALE GENOMIC DNA]</scope>
    <source>
        <strain evidence="2 3">ATCC 28783</strain>
    </source>
</reference>
<gene>
    <name evidence="2" type="ORF">M231_05505</name>
</gene>
<evidence type="ECO:0000313" key="2">
    <source>
        <dbReference type="EMBL" id="RXK37215.1"/>
    </source>
</evidence>
<feature type="compositionally biased region" description="Low complexity" evidence="1">
    <location>
        <begin position="473"/>
        <end position="485"/>
    </location>
</feature>
<organism evidence="2 3">
    <name type="scientific">Tremella mesenterica</name>
    <name type="common">Jelly fungus</name>
    <dbReference type="NCBI Taxonomy" id="5217"/>
    <lineage>
        <taxon>Eukaryota</taxon>
        <taxon>Fungi</taxon>
        <taxon>Dikarya</taxon>
        <taxon>Basidiomycota</taxon>
        <taxon>Agaricomycotina</taxon>
        <taxon>Tremellomycetes</taxon>
        <taxon>Tremellales</taxon>
        <taxon>Tremellaceae</taxon>
        <taxon>Tremella</taxon>
    </lineage>
</organism>
<protein>
    <submittedName>
        <fullName evidence="2">Uncharacterized protein</fullName>
    </submittedName>
</protein>
<dbReference type="VEuPathDB" id="FungiDB:TREMEDRAFT_64027"/>
<feature type="compositionally biased region" description="Pro residues" evidence="1">
    <location>
        <begin position="1"/>
        <end position="20"/>
    </location>
</feature>
<dbReference type="EMBL" id="SDIL01000074">
    <property type="protein sequence ID" value="RXK37215.1"/>
    <property type="molecule type" value="Genomic_DNA"/>
</dbReference>
<dbReference type="InParanoid" id="A0A4Q1BHV8"/>
<accession>A0A4Q1BHV8</accession>
<evidence type="ECO:0000256" key="1">
    <source>
        <dbReference type="SAM" id="MobiDB-lite"/>
    </source>
</evidence>
<feature type="region of interest" description="Disordered" evidence="1">
    <location>
        <begin position="473"/>
        <end position="498"/>
    </location>
</feature>
<comment type="caution">
    <text evidence="2">The sequence shown here is derived from an EMBL/GenBank/DDBJ whole genome shotgun (WGS) entry which is preliminary data.</text>
</comment>
<dbReference type="Proteomes" id="UP000289152">
    <property type="component" value="Unassembled WGS sequence"/>
</dbReference>
<sequence length="635" mass="72294">MASSIPVPPLTLTPLPPPKPNDPRAAEIPILEQLVNFPHRAFEIQLSDSQYPWEDIETSGRLITANPDFPRRFIHSNHLIDGILPSTLSRVCQQLEDNPVARGEVAYNLEAFLTIHRDSEPILISGDEELANYMSELSSCLLPPLTCTSRYEEELKRFRTTGKWRSWTLKEDRFVSNVYLRQLLKEFREETSKECLVSIKAIVEFRSGAMGGFRVFDSALQAIKVAGVRIGDDGRAVVTRKKIRKRLGRRVVDQVERLLTNVWCQMLHHSVRIAILTSHECTLAFYIHDNKIHVSDLIRPNDAAVDRPCRSPFTLLTSISLLDESDLALPPTHYFRDPALDGEPVFTHWGCFYQRDRDDNISDWWESAHYRPCRETFLPSHNLTFSNFIQPRDPSSTMTENDKTSCLAEDEIFVSQLGPPSLFVRLSPEYTFRRVKEEDSWHSLIRARRWPSLLHGPLTFSDLQGDRLPVLLPTPSRATPTSSSSKTAVRSPGISPAESQIQKPSLTFIPQLVVVGEQISWGAVWDVFRLTCPPESKPFPFPLIGKIICIECFEEDLDPDSLYDMWIRGGTTQVQVREQVKRDFQVLTELSALDPPIIPQVLGLWGGLQRGYQVWMMVMEDAGQSLNGMLSEDDM</sequence>
<feature type="region of interest" description="Disordered" evidence="1">
    <location>
        <begin position="1"/>
        <end position="23"/>
    </location>
</feature>
<proteinExistence type="predicted"/>
<evidence type="ECO:0000313" key="3">
    <source>
        <dbReference type="Proteomes" id="UP000289152"/>
    </source>
</evidence>
<name>A0A4Q1BHV8_TREME</name>
<keyword evidence="3" id="KW-1185">Reference proteome</keyword>